<dbReference type="AlphaFoldDB" id="A0A0G4FFK7"/>
<name>A0A0G4FFK7_VITBC</name>
<gene>
    <name evidence="2" type="ORF">Vbra_1198</name>
</gene>
<accession>A0A0G4FFK7</accession>
<evidence type="ECO:0000313" key="3">
    <source>
        <dbReference type="Proteomes" id="UP000041254"/>
    </source>
</evidence>
<keyword evidence="3" id="KW-1185">Reference proteome</keyword>
<dbReference type="Proteomes" id="UP000041254">
    <property type="component" value="Unassembled WGS sequence"/>
</dbReference>
<organism evidence="2 3">
    <name type="scientific">Vitrella brassicaformis (strain CCMP3155)</name>
    <dbReference type="NCBI Taxonomy" id="1169540"/>
    <lineage>
        <taxon>Eukaryota</taxon>
        <taxon>Sar</taxon>
        <taxon>Alveolata</taxon>
        <taxon>Colpodellida</taxon>
        <taxon>Vitrellaceae</taxon>
        <taxon>Vitrella</taxon>
    </lineage>
</organism>
<evidence type="ECO:0000313" key="2">
    <source>
        <dbReference type="EMBL" id="CEM11984.1"/>
    </source>
</evidence>
<proteinExistence type="predicted"/>
<sequence>MTRRRVVKGDAGRPSSMSMLTRSQARHAASDPTSFPTTHSTYPHGAPLSRHTLPRRLLVRPCHSCACLRRALPTFPSRTLSSNTDGAGTAGSSRSLSHWYCICMPSLSNLVTLTVCSRLSSFTWRTCTTEYNAGKSEACSSRLNARADTSAI</sequence>
<dbReference type="InParanoid" id="A0A0G4FFK7"/>
<dbReference type="EMBL" id="CDMY01000430">
    <property type="protein sequence ID" value="CEM11984.1"/>
    <property type="molecule type" value="Genomic_DNA"/>
</dbReference>
<protein>
    <submittedName>
        <fullName evidence="2">Uncharacterized protein</fullName>
    </submittedName>
</protein>
<dbReference type="VEuPathDB" id="CryptoDB:Vbra_1198"/>
<evidence type="ECO:0000256" key="1">
    <source>
        <dbReference type="SAM" id="MobiDB-lite"/>
    </source>
</evidence>
<feature type="region of interest" description="Disordered" evidence="1">
    <location>
        <begin position="1"/>
        <end position="47"/>
    </location>
</feature>
<feature type="compositionally biased region" description="Polar residues" evidence="1">
    <location>
        <begin position="31"/>
        <end position="41"/>
    </location>
</feature>
<reference evidence="2 3" key="1">
    <citation type="submission" date="2014-11" db="EMBL/GenBank/DDBJ databases">
        <authorList>
            <person name="Zhu J."/>
            <person name="Qi W."/>
            <person name="Song R."/>
        </authorList>
    </citation>
    <scope>NUCLEOTIDE SEQUENCE [LARGE SCALE GENOMIC DNA]</scope>
</reference>